<comment type="caution">
    <text evidence="3">The sequence shown here is derived from an EMBL/GenBank/DDBJ whole genome shotgun (WGS) entry which is preliminary data.</text>
</comment>
<dbReference type="EMBL" id="QXGB01001031">
    <property type="protein sequence ID" value="KAE9198558.1"/>
    <property type="molecule type" value="Genomic_DNA"/>
</dbReference>
<dbReference type="Proteomes" id="UP000433483">
    <property type="component" value="Unassembled WGS sequence"/>
</dbReference>
<sequence length="610" mass="69818">MAREDSQLLMEDMKFFIIVKSQLVPCVVCALTRPHKMRYQLLRCSSETCKAATPYDACPWMGKVMTCQELNRVTIMEAGAHETLVRDPRKPKMTPRLKDYGRELATQGLKPARSRMGMARRFGLSETDLPTLNQVQWFIAAFTKAKLHRNDDYDDILGQIDALAYGPETNETQPFSFAWQRTAQGKPDVGNGSDEHPFLVGLTSKRLLRNAARDPASFVFHMDATFKLNQLSYPVIVCGVSDRNRSFHLVALFITSQRLEELYVKALSALRKVFTAITGKQLLVKYVMADAEAAQQNAVDQVFGVDSDFVYLMRFYHVMAKVYERIKGVSQRLREQVTADIYDLHFAPTQATYDEQWTTVFADWSGKNELTDFRGYFRRVWVRSEFHRWQCFHTPSGYATTNDPVEQFNRLIKRDYTLRTKHKIGTLFQLLVDCCEHQSVTPRKFKDVPEVTQQLKARVNDFRQRNLLVDITPSRSSIEFLLVSPNPNLVRVLSRGCVHVYLPELGRSRETAPVSAQMGSNYARMELEGQPESGWEVDVSKLSCECKYNFKFALCIHVLFALQLKNYTELDGKRTLVNRSVSKKRRRTPAVNARAAAGRPPTNGHALSTE</sequence>
<dbReference type="InterPro" id="IPR018289">
    <property type="entry name" value="MULE_transposase_dom"/>
</dbReference>
<evidence type="ECO:0000313" key="3">
    <source>
        <dbReference type="EMBL" id="KAE9198558.1"/>
    </source>
</evidence>
<dbReference type="Pfam" id="PF10551">
    <property type="entry name" value="MULE"/>
    <property type="match status" value="1"/>
</dbReference>
<dbReference type="PANTHER" id="PTHR33977:SF1">
    <property type="entry name" value="ZINC ION BINDING PROTEIN"/>
    <property type="match status" value="1"/>
</dbReference>
<accession>A0A6A3XAR2</accession>
<gene>
    <name evidence="3" type="ORF">PF005_g16093</name>
</gene>
<feature type="region of interest" description="Disordered" evidence="1">
    <location>
        <begin position="580"/>
        <end position="610"/>
    </location>
</feature>
<protein>
    <recommendedName>
        <fullName evidence="2">MULE transposase domain-containing protein</fullName>
    </recommendedName>
</protein>
<dbReference type="OrthoDB" id="121719at2759"/>
<dbReference type="AlphaFoldDB" id="A0A6A3XAR2"/>
<reference evidence="3 4" key="1">
    <citation type="submission" date="2018-08" db="EMBL/GenBank/DDBJ databases">
        <title>Genomic investigation of the strawberry pathogen Phytophthora fragariae indicates pathogenicity is determined by transcriptional variation in three key races.</title>
        <authorList>
            <person name="Adams T.M."/>
            <person name="Armitage A.D."/>
            <person name="Sobczyk M.K."/>
            <person name="Bates H.J."/>
            <person name="Dunwell J.M."/>
            <person name="Nellist C.F."/>
            <person name="Harrison R.J."/>
        </authorList>
    </citation>
    <scope>NUCLEOTIDE SEQUENCE [LARGE SCALE GENOMIC DNA]</scope>
    <source>
        <strain evidence="3 4">NOV-27</strain>
    </source>
</reference>
<organism evidence="3 4">
    <name type="scientific">Phytophthora fragariae</name>
    <dbReference type="NCBI Taxonomy" id="53985"/>
    <lineage>
        <taxon>Eukaryota</taxon>
        <taxon>Sar</taxon>
        <taxon>Stramenopiles</taxon>
        <taxon>Oomycota</taxon>
        <taxon>Peronosporomycetes</taxon>
        <taxon>Peronosporales</taxon>
        <taxon>Peronosporaceae</taxon>
        <taxon>Phytophthora</taxon>
    </lineage>
</organism>
<keyword evidence="4" id="KW-1185">Reference proteome</keyword>
<evidence type="ECO:0000256" key="1">
    <source>
        <dbReference type="SAM" id="MobiDB-lite"/>
    </source>
</evidence>
<name>A0A6A3XAR2_9STRA</name>
<evidence type="ECO:0000259" key="2">
    <source>
        <dbReference type="Pfam" id="PF10551"/>
    </source>
</evidence>
<proteinExistence type="predicted"/>
<evidence type="ECO:0000313" key="4">
    <source>
        <dbReference type="Proteomes" id="UP000433483"/>
    </source>
</evidence>
<feature type="domain" description="MULE transposase" evidence="2">
    <location>
        <begin position="219"/>
        <end position="320"/>
    </location>
</feature>
<dbReference type="PANTHER" id="PTHR33977">
    <property type="entry name" value="ZINC ION BINDING PROTEIN"/>
    <property type="match status" value="1"/>
</dbReference>